<reference evidence="2 3" key="1">
    <citation type="journal article" date="2021" name="Commun. Biol.">
        <title>The genome of Shorea leprosula (Dipterocarpaceae) highlights the ecological relevance of drought in aseasonal tropical rainforests.</title>
        <authorList>
            <person name="Ng K.K.S."/>
            <person name="Kobayashi M.J."/>
            <person name="Fawcett J.A."/>
            <person name="Hatakeyama M."/>
            <person name="Paape T."/>
            <person name="Ng C.H."/>
            <person name="Ang C.C."/>
            <person name="Tnah L.H."/>
            <person name="Lee C.T."/>
            <person name="Nishiyama T."/>
            <person name="Sese J."/>
            <person name="O'Brien M.J."/>
            <person name="Copetti D."/>
            <person name="Mohd Noor M.I."/>
            <person name="Ong R.C."/>
            <person name="Putra M."/>
            <person name="Sireger I.Z."/>
            <person name="Indrioko S."/>
            <person name="Kosugi Y."/>
            <person name="Izuno A."/>
            <person name="Isagi Y."/>
            <person name="Lee S.L."/>
            <person name="Shimizu K.K."/>
        </authorList>
    </citation>
    <scope>NUCLEOTIDE SEQUENCE [LARGE SCALE GENOMIC DNA]</scope>
    <source>
        <strain evidence="2">214</strain>
    </source>
</reference>
<name>A0AAV5LAU3_9ROSI</name>
<evidence type="ECO:0008006" key="4">
    <source>
        <dbReference type="Google" id="ProtNLM"/>
    </source>
</evidence>
<dbReference type="Proteomes" id="UP001054252">
    <property type="component" value="Unassembled WGS sequence"/>
</dbReference>
<evidence type="ECO:0000313" key="3">
    <source>
        <dbReference type="Proteomes" id="UP001054252"/>
    </source>
</evidence>
<feature type="region of interest" description="Disordered" evidence="1">
    <location>
        <begin position="1"/>
        <end position="48"/>
    </location>
</feature>
<evidence type="ECO:0000313" key="2">
    <source>
        <dbReference type="EMBL" id="GKV34360.1"/>
    </source>
</evidence>
<comment type="caution">
    <text evidence="2">The sequence shown here is derived from an EMBL/GenBank/DDBJ whole genome shotgun (WGS) entry which is preliminary data.</text>
</comment>
<organism evidence="2 3">
    <name type="scientific">Rubroshorea leprosula</name>
    <dbReference type="NCBI Taxonomy" id="152421"/>
    <lineage>
        <taxon>Eukaryota</taxon>
        <taxon>Viridiplantae</taxon>
        <taxon>Streptophyta</taxon>
        <taxon>Embryophyta</taxon>
        <taxon>Tracheophyta</taxon>
        <taxon>Spermatophyta</taxon>
        <taxon>Magnoliopsida</taxon>
        <taxon>eudicotyledons</taxon>
        <taxon>Gunneridae</taxon>
        <taxon>Pentapetalae</taxon>
        <taxon>rosids</taxon>
        <taxon>malvids</taxon>
        <taxon>Malvales</taxon>
        <taxon>Dipterocarpaceae</taxon>
        <taxon>Rubroshorea</taxon>
    </lineage>
</organism>
<dbReference type="AlphaFoldDB" id="A0AAV5LAU3"/>
<evidence type="ECO:0000256" key="1">
    <source>
        <dbReference type="SAM" id="MobiDB-lite"/>
    </source>
</evidence>
<proteinExistence type="predicted"/>
<keyword evidence="3" id="KW-1185">Reference proteome</keyword>
<dbReference type="EMBL" id="BPVZ01000105">
    <property type="protein sequence ID" value="GKV34360.1"/>
    <property type="molecule type" value="Genomic_DNA"/>
</dbReference>
<protein>
    <recommendedName>
        <fullName evidence="4">Ribosomal protein S14</fullName>
    </recommendedName>
</protein>
<sequence>MNKKKAKKKSSEDASWPSLKKNHKKKEKRKKLLLSYKDKRNQRRPFGHEFSLQAQKLWRMSNTSWR</sequence>
<feature type="compositionally biased region" description="Basic residues" evidence="1">
    <location>
        <begin position="20"/>
        <end position="32"/>
    </location>
</feature>
<gene>
    <name evidence="2" type="ORF">SLEP1_g42737</name>
</gene>
<accession>A0AAV5LAU3</accession>